<dbReference type="EMBL" id="UOFA01000382">
    <property type="protein sequence ID" value="VAW48069.1"/>
    <property type="molecule type" value="Genomic_DNA"/>
</dbReference>
<reference evidence="1" key="1">
    <citation type="submission" date="2018-06" db="EMBL/GenBank/DDBJ databases">
        <authorList>
            <person name="Zhirakovskaya E."/>
        </authorList>
    </citation>
    <scope>NUCLEOTIDE SEQUENCE</scope>
</reference>
<dbReference type="InterPro" id="IPR042097">
    <property type="entry name" value="Aminopeptidase_N-like_N_sf"/>
</dbReference>
<sequence>MSSQKQIIYRKDYQAPNYLVKSVDLAFLVEPGYTLVKARIRMKQNDQAQGDDIFLNGVDLELKSIKIDGV</sequence>
<dbReference type="SUPFAM" id="SSF63737">
    <property type="entry name" value="Leukotriene A4 hydrolase N-terminal domain"/>
    <property type="match status" value="1"/>
</dbReference>
<proteinExistence type="predicted"/>
<dbReference type="InterPro" id="IPR012779">
    <property type="entry name" value="Peptidase_M1_pepN"/>
</dbReference>
<organism evidence="1">
    <name type="scientific">hydrothermal vent metagenome</name>
    <dbReference type="NCBI Taxonomy" id="652676"/>
    <lineage>
        <taxon>unclassified sequences</taxon>
        <taxon>metagenomes</taxon>
        <taxon>ecological metagenomes</taxon>
    </lineage>
</organism>
<feature type="non-terminal residue" evidence="1">
    <location>
        <position position="70"/>
    </location>
</feature>
<dbReference type="Gene3D" id="2.60.40.1730">
    <property type="entry name" value="tricorn interacting facor f3 domain"/>
    <property type="match status" value="1"/>
</dbReference>
<dbReference type="PANTHER" id="PTHR46322">
    <property type="entry name" value="PUROMYCIN-SENSITIVE AMINOPEPTIDASE"/>
    <property type="match status" value="1"/>
</dbReference>
<gene>
    <name evidence="1" type="ORF">MNBD_GAMMA02-808</name>
</gene>
<protein>
    <submittedName>
        <fullName evidence="1">Uncharacterized protein</fullName>
    </submittedName>
</protein>
<evidence type="ECO:0000313" key="1">
    <source>
        <dbReference type="EMBL" id="VAW48069.1"/>
    </source>
</evidence>
<dbReference type="GO" id="GO:0008270">
    <property type="term" value="F:zinc ion binding"/>
    <property type="evidence" value="ECO:0007669"/>
    <property type="project" value="InterPro"/>
</dbReference>
<dbReference type="AlphaFoldDB" id="A0A3B0WFD1"/>
<accession>A0A3B0WFD1</accession>
<dbReference type="PANTHER" id="PTHR46322:SF1">
    <property type="entry name" value="PUROMYCIN-SENSITIVE AMINOPEPTIDASE"/>
    <property type="match status" value="1"/>
</dbReference>
<name>A0A3B0WFD1_9ZZZZ</name>